<dbReference type="EMBL" id="BMHE01000019">
    <property type="protein sequence ID" value="GFZ88233.1"/>
    <property type="molecule type" value="Genomic_DNA"/>
</dbReference>
<dbReference type="Proteomes" id="UP000615455">
    <property type="component" value="Unassembled WGS sequence"/>
</dbReference>
<organism evidence="1 2">
    <name type="scientific">Paenibacillus marchantiophytorum</name>
    <dbReference type="NCBI Taxonomy" id="1619310"/>
    <lineage>
        <taxon>Bacteria</taxon>
        <taxon>Bacillati</taxon>
        <taxon>Bacillota</taxon>
        <taxon>Bacilli</taxon>
        <taxon>Bacillales</taxon>
        <taxon>Paenibacillaceae</taxon>
        <taxon>Paenibacillus</taxon>
    </lineage>
</organism>
<proteinExistence type="predicted"/>
<accession>A0ABQ1EUM0</accession>
<evidence type="ECO:0000313" key="2">
    <source>
        <dbReference type="Proteomes" id="UP000615455"/>
    </source>
</evidence>
<reference evidence="2" key="1">
    <citation type="journal article" date="2019" name="Int. J. Syst. Evol. Microbiol.">
        <title>The Global Catalogue of Microorganisms (GCM) 10K type strain sequencing project: providing services to taxonomists for standard genome sequencing and annotation.</title>
        <authorList>
            <consortium name="The Broad Institute Genomics Platform"/>
            <consortium name="The Broad Institute Genome Sequencing Center for Infectious Disease"/>
            <person name="Wu L."/>
            <person name="Ma J."/>
        </authorList>
    </citation>
    <scope>NUCLEOTIDE SEQUENCE [LARGE SCALE GENOMIC DNA]</scope>
    <source>
        <strain evidence="2">CGMCC 1.15043</strain>
    </source>
</reference>
<sequence>MRGSVRSLIKIRLRTNENICSCPVCDPMDIRVVPQVRAVHNKLPFVFFYDRYPGGAR</sequence>
<name>A0ABQ1EUM0_9BACL</name>
<gene>
    <name evidence="1" type="ORF">GCM10008018_37950</name>
</gene>
<protein>
    <submittedName>
        <fullName evidence="1">Uncharacterized protein</fullName>
    </submittedName>
</protein>
<keyword evidence="2" id="KW-1185">Reference proteome</keyword>
<evidence type="ECO:0000313" key="1">
    <source>
        <dbReference type="EMBL" id="GFZ88233.1"/>
    </source>
</evidence>
<comment type="caution">
    <text evidence="1">The sequence shown here is derived from an EMBL/GenBank/DDBJ whole genome shotgun (WGS) entry which is preliminary data.</text>
</comment>